<dbReference type="Pfam" id="PF07727">
    <property type="entry name" value="RVT_2"/>
    <property type="match status" value="1"/>
</dbReference>
<feature type="region of interest" description="Disordered" evidence="2">
    <location>
        <begin position="244"/>
        <end position="284"/>
    </location>
</feature>
<keyword evidence="1" id="KW-0175">Coiled coil</keyword>
<feature type="region of interest" description="Disordered" evidence="2">
    <location>
        <begin position="995"/>
        <end position="1018"/>
    </location>
</feature>
<reference evidence="5" key="1">
    <citation type="journal article" date="2019" name="Sci. Rep.">
        <title>Draft genome of Tanacetum cinerariifolium, the natural source of mosquito coil.</title>
        <authorList>
            <person name="Yamashiro T."/>
            <person name="Shiraishi A."/>
            <person name="Satake H."/>
            <person name="Nakayama K."/>
        </authorList>
    </citation>
    <scope>NUCLEOTIDE SEQUENCE</scope>
</reference>
<dbReference type="AlphaFoldDB" id="A0A6L2JQR9"/>
<feature type="coiled-coil region" evidence="1">
    <location>
        <begin position="722"/>
        <end position="749"/>
    </location>
</feature>
<feature type="compositionally biased region" description="Basic and acidic residues" evidence="2">
    <location>
        <begin position="271"/>
        <end position="284"/>
    </location>
</feature>
<organism evidence="5">
    <name type="scientific">Tanacetum cinerariifolium</name>
    <name type="common">Dalmatian daisy</name>
    <name type="synonym">Chrysanthemum cinerariifolium</name>
    <dbReference type="NCBI Taxonomy" id="118510"/>
    <lineage>
        <taxon>Eukaryota</taxon>
        <taxon>Viridiplantae</taxon>
        <taxon>Streptophyta</taxon>
        <taxon>Embryophyta</taxon>
        <taxon>Tracheophyta</taxon>
        <taxon>Spermatophyta</taxon>
        <taxon>Magnoliopsida</taxon>
        <taxon>eudicotyledons</taxon>
        <taxon>Gunneridae</taxon>
        <taxon>Pentapetalae</taxon>
        <taxon>asterids</taxon>
        <taxon>campanulids</taxon>
        <taxon>Asterales</taxon>
        <taxon>Asteraceae</taxon>
        <taxon>Asteroideae</taxon>
        <taxon>Anthemideae</taxon>
        <taxon>Anthemidinae</taxon>
        <taxon>Tanacetum</taxon>
    </lineage>
</organism>
<feature type="domain" description="Reverse transcriptase Ty1/copia-type" evidence="3">
    <location>
        <begin position="399"/>
        <end position="529"/>
    </location>
</feature>
<sequence length="1099" mass="124281">MTVNISYLFDFKEINGGYVAFGGNPKGGKITGKGKIKIGKLDFDDVYFVKELKFNLVSILQMCDKKNNVLFTDTECVVFSSDFKLPDENHMLLRVLRENNMYNVDLKNIVPSGDLTCLFAKATLDESNLWHRRLGHINFKTMNKLVKSNLVRGLLSKVFENSHTRVACKKGKQHRASCKTTWSGLTWLFDIDTLTQSMNYQPVIAGNQPNSSVGIQGNFDVVVKEAESAQQYVLIPLWSTGSKDPQNTDADAAFDDTENESEVHVSLSSSDKPKKHDEKAKREAKGKSPVELYIVVKDLSDEFEEFSVNSTNRVNAASALVTVVDPNSTNNINNFNAAGPSDNAVSSNFEIGGKSLFMDPSQYPDDPNMLALEDIVYSDDEEDVGAKADFYNLETSITVSPIPTTRVHKDHTVTQIIGYLSSAPQTRSMTRVEEGIYYEEVFALVARIKAIRLFLAYASFVGFMVYQMDVKSAFLYGSIEEEVYVGQPLGFEDPNYPDKVYKVVKALYELHQAPRACQDKYVAKILRKIGLIDGKLASTPIDTEKPLLKDPDGKDVDVHIYRHFLNDVSSKLMQFGLTIDAAHLMLLSHKIVDFLNAHMIQYALMVNPTIYVSCIKKFWTFVSIKKSNDVVKLQALIDRKNVIITDDTIRQAIRLDATAGCMSAKRTAWNEFSSFMALAVICLATGRKFNFSKYIFDSMAVEDAAEDEDNDNETCATLTKQAANLEQDKIAQTIEITKLKQRVRRLEKKRQFKYLGLKRLRKVGTSERVESLADTVMDDKEDASKQRGGIDELDADEDVTLVDAEEDMNTNVQGRLAKSQAKVVTTVATIITAAQVLKASAPWRRRGVVIQDLEETATASVIVHTNVKSKDKCKGILIEEPKPLKRQAQIEQDEAFARQSKAKLNANINWDDVMEQLKRIGKQDNTVMRYQALKIKPMTEAQVRKNMMIYLKNMAGFKIHFFKGMTYNDIRPIFEKNYNLNQAFLERVEEEVIGQKEKGSKRKGNSLNQDAAKKQRINEDEEELKAHLQIVVNDDDDVFTEATPFSSKVPVVEYQNNKPYYKITKADGTHKLFISFITSLKNFDKEDLEMLWKLVQERF</sequence>
<dbReference type="InterPro" id="IPR025724">
    <property type="entry name" value="GAG-pre-integrase_dom"/>
</dbReference>
<evidence type="ECO:0000259" key="3">
    <source>
        <dbReference type="Pfam" id="PF07727"/>
    </source>
</evidence>
<dbReference type="InterPro" id="IPR013103">
    <property type="entry name" value="RVT_2"/>
</dbReference>
<evidence type="ECO:0000259" key="4">
    <source>
        <dbReference type="Pfam" id="PF13976"/>
    </source>
</evidence>
<accession>A0A6L2JQR9</accession>
<proteinExistence type="predicted"/>
<dbReference type="Pfam" id="PF13976">
    <property type="entry name" value="gag_pre-integrs"/>
    <property type="match status" value="1"/>
</dbReference>
<dbReference type="EMBL" id="BKCJ010001160">
    <property type="protein sequence ID" value="GEU39336.1"/>
    <property type="molecule type" value="Genomic_DNA"/>
</dbReference>
<protein>
    <submittedName>
        <fullName evidence="5">Putative ribonuclease H-like domain-containing protein</fullName>
    </submittedName>
</protein>
<evidence type="ECO:0000256" key="1">
    <source>
        <dbReference type="SAM" id="Coils"/>
    </source>
</evidence>
<evidence type="ECO:0000313" key="5">
    <source>
        <dbReference type="EMBL" id="GEU39336.1"/>
    </source>
</evidence>
<evidence type="ECO:0000256" key="2">
    <source>
        <dbReference type="SAM" id="MobiDB-lite"/>
    </source>
</evidence>
<name>A0A6L2JQR9_TANCI</name>
<comment type="caution">
    <text evidence="5">The sequence shown here is derived from an EMBL/GenBank/DDBJ whole genome shotgun (WGS) entry which is preliminary data.</text>
</comment>
<feature type="domain" description="GAG-pre-integrase" evidence="4">
    <location>
        <begin position="101"/>
        <end position="173"/>
    </location>
</feature>
<gene>
    <name evidence="5" type="ORF">Tci_011314</name>
</gene>